<gene>
    <name evidence="1" type="ORF">KZJ38_19220</name>
</gene>
<evidence type="ECO:0000313" key="1">
    <source>
        <dbReference type="EMBL" id="QYD68362.1"/>
    </source>
</evidence>
<dbReference type="EMBL" id="CP080095">
    <property type="protein sequence ID" value="QYD68362.1"/>
    <property type="molecule type" value="Genomic_DNA"/>
</dbReference>
<accession>A0ABX8UJ34</accession>
<protein>
    <submittedName>
        <fullName evidence="1">DUF3563 family protein</fullName>
    </submittedName>
</protein>
<dbReference type="RefSeq" id="WP_219797755.1">
    <property type="nucleotide sequence ID" value="NZ_CP080095.1"/>
</dbReference>
<keyword evidence="2" id="KW-1185">Reference proteome</keyword>
<reference evidence="1 2" key="1">
    <citation type="submission" date="2021-07" db="EMBL/GenBank/DDBJ databases">
        <title>Paraburkholderia edwinii protects Aspergillus sp. from phenazines by acting as a toxin sponge.</title>
        <authorList>
            <person name="Dahlstrom K.M."/>
            <person name="Newman D.K."/>
        </authorList>
    </citation>
    <scope>NUCLEOTIDE SEQUENCE [LARGE SCALE GENOMIC DNA]</scope>
    <source>
        <strain evidence="1 2">Pe01</strain>
    </source>
</reference>
<evidence type="ECO:0000313" key="2">
    <source>
        <dbReference type="Proteomes" id="UP000826462"/>
    </source>
</evidence>
<dbReference type="Proteomes" id="UP000826462">
    <property type="component" value="Chromosome 1"/>
</dbReference>
<proteinExistence type="predicted"/>
<organism evidence="1 2">
    <name type="scientific">Paraburkholderia edwinii</name>
    <dbReference type="NCBI Taxonomy" id="2861782"/>
    <lineage>
        <taxon>Bacteria</taxon>
        <taxon>Pseudomonadati</taxon>
        <taxon>Pseudomonadota</taxon>
        <taxon>Betaproteobacteria</taxon>
        <taxon>Burkholderiales</taxon>
        <taxon>Burkholderiaceae</taxon>
        <taxon>Paraburkholderia</taxon>
    </lineage>
</organism>
<name>A0ABX8UJ34_9BURK</name>
<sequence>MVAYLLTKLTEWIEQADKDRREEYVAMAKDLAEIERRMVHLETTS</sequence>